<dbReference type="Pfam" id="PF00372">
    <property type="entry name" value="Hemocyanin_M"/>
    <property type="match status" value="1"/>
</dbReference>
<dbReference type="SUPFAM" id="SSF81296">
    <property type="entry name" value="E set domains"/>
    <property type="match status" value="1"/>
</dbReference>
<evidence type="ECO:0000259" key="4">
    <source>
        <dbReference type="Pfam" id="PF03722"/>
    </source>
</evidence>
<dbReference type="InterPro" id="IPR037020">
    <property type="entry name" value="Hemocyanin_C_sf"/>
</dbReference>
<evidence type="ECO:0000313" key="6">
    <source>
        <dbReference type="Proteomes" id="UP001652740"/>
    </source>
</evidence>
<dbReference type="Gene3D" id="2.60.40.1520">
    <property type="entry name" value="Hemocyanin, C-terminal domain"/>
    <property type="match status" value="1"/>
</dbReference>
<evidence type="ECO:0000256" key="1">
    <source>
        <dbReference type="ARBA" id="ARBA00022761"/>
    </source>
</evidence>
<dbReference type="RefSeq" id="XP_026756398.2">
    <property type="nucleotide sequence ID" value="XM_026900597.3"/>
</dbReference>
<reference evidence="7" key="1">
    <citation type="submission" date="2025-08" db="UniProtKB">
        <authorList>
            <consortium name="RefSeq"/>
        </authorList>
    </citation>
    <scope>IDENTIFICATION</scope>
    <source>
        <tissue evidence="7">Whole larvae</tissue>
    </source>
</reference>
<dbReference type="Pfam" id="PF03722">
    <property type="entry name" value="Hemocyanin_N"/>
    <property type="match status" value="1"/>
</dbReference>
<evidence type="ECO:0000256" key="2">
    <source>
        <dbReference type="ARBA" id="ARBA00038082"/>
    </source>
</evidence>
<feature type="domain" description="Hemocyanin C-terminal" evidence="5">
    <location>
        <begin position="431"/>
        <end position="664"/>
    </location>
</feature>
<dbReference type="AlphaFoldDB" id="A0A6J1WMZ6"/>
<keyword evidence="6" id="KW-1185">Reference proteome</keyword>
<dbReference type="SUPFAM" id="SSF48056">
    <property type="entry name" value="Di-copper centre-containing domain"/>
    <property type="match status" value="1"/>
</dbReference>
<feature type="domain" description="Hemocyanin N-terminal" evidence="4">
    <location>
        <begin position="53"/>
        <end position="171"/>
    </location>
</feature>
<dbReference type="Pfam" id="PF03723">
    <property type="entry name" value="Hemocyanin_C"/>
    <property type="match status" value="1"/>
</dbReference>
<dbReference type="InterPro" id="IPR005204">
    <property type="entry name" value="Hemocyanin_N"/>
</dbReference>
<keyword evidence="1" id="KW-0758">Storage protein</keyword>
<dbReference type="InterPro" id="IPR036697">
    <property type="entry name" value="Hemocyanin_N_sf"/>
</dbReference>
<dbReference type="KEGG" id="gmw:113516218"/>
<sequence length="900" mass="104266">MIYFNQFFSVTGKMREVTLVLLVFSIAGISGFLIKIPTKSIQPKHDVSGYIHIQKLMLLLFDNICEESSDPIIMRFAQEFTLDKPEDYTDSNVIADLQNLQSGNGLLSKNEIFSEYNIEHRNELKIIYAVMLHAKNFDTFFKTAAWARQNTNCGLFIDAIYLTIFTRHDLSNLSITAPYELLPNYFIRKDIIIKASSLLTDEDFTLTEDVKDEGNAYILDANYTADINDDEDSKLAYFREDIALNSFYFFDKLNTMFLFKSNEDNTYGDYMYQSMKQLVARYDLERYANGLPELESLNWNSAVDTYDPMLIYSTGDDFAHRTIPIDLPSVSEGIEFLQNIEANIKNVVTHLKQTGYNKTQIINHLMEIFVIGEKSYETLARQRLGYDVTNNIRQYSVLDHFLSSLRDPVFWKLNKKIVELIDSSLKVFPSYSRNEVYFPGVEILNIETKKMITLFDDYQFDVTDSLKSKTNNKTFQVKINQQRLNHKPFVIKLNISSLEAQKGLVKIYLGPKMLPGEFIINKNRFVLLDCYDVNLKKGINLLSRSSKEIKSFSGDFVSIRFLRKSIEDAEFGLDALPMKAVGLQIGYPDRLILPKGSSNGLPTQIFAFIAPLTKVTSSSSSSYTINNEFNTAILSPGYPFDLATDDYQLFSLPNAMTKEIIISHKGSNENYDSINGNKKWDNNKYSNYYSKKDLEDREYKEKSKYEYDDVNKLDNIESNTHSMLKLQPDFTKRKQPQSTDYSSKRDQYGQRIDYSYSRDKFNPENKGISMKNNQSIYNKKNIFDYRSKKNLYDKDVRFPKTYTNYESNENEENKSISETTAKNIPTIVLNKDIIEDITDNKDVILEDKDITSTNSKGIKDDITSKDSLTHIEESPQNSVWKFFYYILHSFDFIHPEKIYE</sequence>
<dbReference type="InterPro" id="IPR005203">
    <property type="entry name" value="Hemocyanin_C"/>
</dbReference>
<dbReference type="InterPro" id="IPR008922">
    <property type="entry name" value="Di-copper_centre_dom_sf"/>
</dbReference>
<dbReference type="GO" id="GO:0005615">
    <property type="term" value="C:extracellular space"/>
    <property type="evidence" value="ECO:0007669"/>
    <property type="project" value="UniProtKB-ARBA"/>
</dbReference>
<evidence type="ECO:0000259" key="3">
    <source>
        <dbReference type="Pfam" id="PF00372"/>
    </source>
</evidence>
<dbReference type="Proteomes" id="UP001652740">
    <property type="component" value="Unplaced"/>
</dbReference>
<accession>A0A6J1WMZ6</accession>
<dbReference type="PRINTS" id="PR00187">
    <property type="entry name" value="HAEMOCYANIN"/>
</dbReference>
<dbReference type="InterPro" id="IPR014756">
    <property type="entry name" value="Ig_E-set"/>
</dbReference>
<dbReference type="Gene3D" id="1.20.1370.10">
    <property type="entry name" value="Hemocyanin, N-terminal domain"/>
    <property type="match status" value="1"/>
</dbReference>
<organism evidence="6 7">
    <name type="scientific">Galleria mellonella</name>
    <name type="common">Greater wax moth</name>
    <dbReference type="NCBI Taxonomy" id="7137"/>
    <lineage>
        <taxon>Eukaryota</taxon>
        <taxon>Metazoa</taxon>
        <taxon>Ecdysozoa</taxon>
        <taxon>Arthropoda</taxon>
        <taxon>Hexapoda</taxon>
        <taxon>Insecta</taxon>
        <taxon>Pterygota</taxon>
        <taxon>Neoptera</taxon>
        <taxon>Endopterygota</taxon>
        <taxon>Lepidoptera</taxon>
        <taxon>Glossata</taxon>
        <taxon>Ditrysia</taxon>
        <taxon>Pyraloidea</taxon>
        <taxon>Pyralidae</taxon>
        <taxon>Galleriinae</taxon>
        <taxon>Galleria</taxon>
    </lineage>
</organism>
<proteinExistence type="inferred from homology"/>
<dbReference type="InParanoid" id="A0A6J1WMZ6"/>
<dbReference type="InterPro" id="IPR013788">
    <property type="entry name" value="Hemocyanin/hexamerin"/>
</dbReference>
<dbReference type="PANTHER" id="PTHR11511:SF5">
    <property type="entry name" value="FAT-BODY PROTEIN 1-RELATED"/>
    <property type="match status" value="1"/>
</dbReference>
<feature type="domain" description="Hemocyanin middle" evidence="3">
    <location>
        <begin position="177"/>
        <end position="420"/>
    </location>
</feature>
<evidence type="ECO:0000313" key="7">
    <source>
        <dbReference type="RefSeq" id="XP_026756398.2"/>
    </source>
</evidence>
<dbReference type="GO" id="GO:0045735">
    <property type="term" value="F:nutrient reservoir activity"/>
    <property type="evidence" value="ECO:0007669"/>
    <property type="project" value="UniProtKB-KW"/>
</dbReference>
<dbReference type="SUPFAM" id="SSF48050">
    <property type="entry name" value="Hemocyanin, N-terminal domain"/>
    <property type="match status" value="1"/>
</dbReference>
<gene>
    <name evidence="7" type="primary">LOC113516218</name>
</gene>
<dbReference type="InterPro" id="IPR000896">
    <property type="entry name" value="Hemocyanin/hexamerin_mid_dom"/>
</dbReference>
<comment type="similarity">
    <text evidence="2">Belongs to the hemocyanin family.</text>
</comment>
<evidence type="ECO:0000259" key="5">
    <source>
        <dbReference type="Pfam" id="PF03723"/>
    </source>
</evidence>
<dbReference type="Gene3D" id="1.10.1280.10">
    <property type="entry name" value="Di-copper center containing domain from catechol oxidase"/>
    <property type="match status" value="1"/>
</dbReference>
<protein>
    <submittedName>
        <fullName evidence="7">Arylphorin subunit alpha-like</fullName>
    </submittedName>
</protein>
<dbReference type="GeneID" id="113516218"/>
<name>A0A6J1WMZ6_GALME</name>
<dbReference type="PANTHER" id="PTHR11511">
    <property type="entry name" value="LARVAL STORAGE PROTEIN/PHENOLOXIDASE"/>
    <property type="match status" value="1"/>
</dbReference>